<dbReference type="EMBL" id="PDSH01000014">
    <property type="protein sequence ID" value="PIE25005.1"/>
    <property type="molecule type" value="Genomic_DNA"/>
</dbReference>
<dbReference type="Gene3D" id="3.40.470.10">
    <property type="entry name" value="Uracil-DNA glycosylase-like domain"/>
    <property type="match status" value="1"/>
</dbReference>
<evidence type="ECO:0000313" key="2">
    <source>
        <dbReference type="EMBL" id="PIE25005.1"/>
    </source>
</evidence>
<gene>
    <name evidence="2" type="ORF">CSA60_02445</name>
</gene>
<feature type="region of interest" description="Disordered" evidence="1">
    <location>
        <begin position="97"/>
        <end position="127"/>
    </location>
</feature>
<evidence type="ECO:0000313" key="3">
    <source>
        <dbReference type="Proteomes" id="UP000243469"/>
    </source>
</evidence>
<name>A0A2G6JNK7_NEPCE</name>
<sequence>MHSEQEQLRHQYLEAIGVSSWLSCAELPGATPTPDWVNDFQYPAPDIPFSSDRDRASHARAQLGLAKEGFATKAPATAKSSDDSVQNMSAARAALGLSAQSQAQTDAKPAVSAQPPEESLEERAEAPSIEPAVVSATPVFKLAFLRMGDLLVVDSLPPQGGAFGENYVQLAQAIARSVGADGEQGQVFMLPWPVFASKTLDQGREQAVIAVQHKLSRELSNTSVKAVVLFGEAAAQMVLNCEESLAELQGVMLTVKSGVKAVASHSLTEAMQLPGVKQQVWQDLQGLLAELKHV</sequence>
<dbReference type="SUPFAM" id="SSF52141">
    <property type="entry name" value="Uracil-DNA glycosylase-like"/>
    <property type="match status" value="1"/>
</dbReference>
<protein>
    <recommendedName>
        <fullName evidence="4">Uracil-DNA glycosylase-like domain-containing protein</fullName>
    </recommendedName>
</protein>
<evidence type="ECO:0008006" key="4">
    <source>
        <dbReference type="Google" id="ProtNLM"/>
    </source>
</evidence>
<comment type="caution">
    <text evidence="2">The sequence shown here is derived from an EMBL/GenBank/DDBJ whole genome shotgun (WGS) entry which is preliminary data.</text>
</comment>
<dbReference type="InterPro" id="IPR036895">
    <property type="entry name" value="Uracil-DNA_glycosylase-like_sf"/>
</dbReference>
<evidence type="ECO:0000256" key="1">
    <source>
        <dbReference type="SAM" id="MobiDB-lite"/>
    </source>
</evidence>
<accession>A0A2G6JNK7</accession>
<organism evidence="2 3">
    <name type="scientific">Neptuniibacter caesariensis</name>
    <dbReference type="NCBI Taxonomy" id="207954"/>
    <lineage>
        <taxon>Bacteria</taxon>
        <taxon>Pseudomonadati</taxon>
        <taxon>Pseudomonadota</taxon>
        <taxon>Gammaproteobacteria</taxon>
        <taxon>Oceanospirillales</taxon>
        <taxon>Oceanospirillaceae</taxon>
        <taxon>Neptuniibacter</taxon>
    </lineage>
</organism>
<dbReference type="Proteomes" id="UP000243469">
    <property type="component" value="Unassembled WGS sequence"/>
</dbReference>
<proteinExistence type="predicted"/>
<dbReference type="AlphaFoldDB" id="A0A2G6JNK7"/>
<reference evidence="2 3" key="1">
    <citation type="submission" date="2017-10" db="EMBL/GenBank/DDBJ databases">
        <title>Novel microbial diversity and functional potential in the marine mammal oral microbiome.</title>
        <authorList>
            <person name="Dudek N.K."/>
            <person name="Sun C.L."/>
            <person name="Burstein D."/>
            <person name="Kantor R.S."/>
            <person name="Aliaga Goltsman D.S."/>
            <person name="Bik E.M."/>
            <person name="Thomas B.C."/>
            <person name="Banfield J.F."/>
            <person name="Relman D.A."/>
        </authorList>
    </citation>
    <scope>NUCLEOTIDE SEQUENCE [LARGE SCALE GENOMIC DNA]</scope>
    <source>
        <strain evidence="2">DOLJORAL78_47_21</strain>
    </source>
</reference>